<organism evidence="7 8">
    <name type="scientific">Hirschia litorea</name>
    <dbReference type="NCBI Taxonomy" id="1199156"/>
    <lineage>
        <taxon>Bacteria</taxon>
        <taxon>Pseudomonadati</taxon>
        <taxon>Pseudomonadota</taxon>
        <taxon>Alphaproteobacteria</taxon>
        <taxon>Hyphomonadales</taxon>
        <taxon>Hyphomonadaceae</taxon>
        <taxon>Hirschia</taxon>
    </lineage>
</organism>
<accession>A0ABW2IPX1</accession>
<evidence type="ECO:0000256" key="3">
    <source>
        <dbReference type="ARBA" id="ARBA00022692"/>
    </source>
</evidence>
<dbReference type="PANTHER" id="PTHR30250">
    <property type="entry name" value="PST FAMILY PREDICTED COLANIC ACID TRANSPORTER"/>
    <property type="match status" value="1"/>
</dbReference>
<feature type="transmembrane region" description="Helical" evidence="6">
    <location>
        <begin position="312"/>
        <end position="332"/>
    </location>
</feature>
<feature type="transmembrane region" description="Helical" evidence="6">
    <location>
        <begin position="12"/>
        <end position="37"/>
    </location>
</feature>
<feature type="transmembrane region" description="Helical" evidence="6">
    <location>
        <begin position="43"/>
        <end position="67"/>
    </location>
</feature>
<evidence type="ECO:0000313" key="8">
    <source>
        <dbReference type="Proteomes" id="UP001596492"/>
    </source>
</evidence>
<feature type="transmembrane region" description="Helical" evidence="6">
    <location>
        <begin position="344"/>
        <end position="363"/>
    </location>
</feature>
<protein>
    <submittedName>
        <fullName evidence="7">Lipopolysaccharide biosynthesis protein</fullName>
    </submittedName>
</protein>
<dbReference type="Proteomes" id="UP001596492">
    <property type="component" value="Unassembled WGS sequence"/>
</dbReference>
<name>A0ABW2IPX1_9PROT</name>
<sequence length="431" mass="47206">MSVSKRIFSGSIVNSAGILMNAFVQLLSFPILVASWGVEQFGVWVLLTTIPTYLALTDLGFIQALTADMALKAAKDLKKEALGAFQSVFWLFIAISVGVIFISFCIFNLHHFVPDRFQSEIILRYGEILFWLAVYSMLTLVSRIPLAGFCSTGNYAIGTFVYDLMVNTCNICMLMVVFFGGGGVTSAVITLLVGRILNTVLFYWFMRYRINWLYYNIDHATIGEIKRLFKPAVSAMLIPLSTAINLQGIVLVIGYVLSPAAVAIYQPVRTASRLAIQVVGIVNRATMPEIAAATAKKSEETLKKIRKLNFNLVIFLLLPGGILFAICGADFVELWSAGQIKPDRLFVFFMALATVFHGIWYLYSNVLLATNSHVVFAKYPILCAIGGGVLTLCLADALQLTGVGIALAVAEGSAAIIILVHINKMIPTKPQ</sequence>
<comment type="subcellular location">
    <subcellularLocation>
        <location evidence="1">Cell membrane</location>
        <topology evidence="1">Multi-pass membrane protein</topology>
    </subcellularLocation>
</comment>
<dbReference type="RefSeq" id="WP_382168910.1">
    <property type="nucleotide sequence ID" value="NZ_JBHTBR010000009.1"/>
</dbReference>
<comment type="caution">
    <text evidence="7">The sequence shown here is derived from an EMBL/GenBank/DDBJ whole genome shotgun (WGS) entry which is preliminary data.</text>
</comment>
<feature type="transmembrane region" description="Helical" evidence="6">
    <location>
        <begin position="375"/>
        <end position="395"/>
    </location>
</feature>
<keyword evidence="8" id="KW-1185">Reference proteome</keyword>
<evidence type="ECO:0000313" key="7">
    <source>
        <dbReference type="EMBL" id="MFC7292948.1"/>
    </source>
</evidence>
<evidence type="ECO:0000256" key="5">
    <source>
        <dbReference type="ARBA" id="ARBA00023136"/>
    </source>
</evidence>
<evidence type="ECO:0000256" key="2">
    <source>
        <dbReference type="ARBA" id="ARBA00022475"/>
    </source>
</evidence>
<evidence type="ECO:0000256" key="6">
    <source>
        <dbReference type="SAM" id="Phobius"/>
    </source>
</evidence>
<feature type="transmembrane region" description="Helical" evidence="6">
    <location>
        <begin position="235"/>
        <end position="257"/>
    </location>
</feature>
<feature type="transmembrane region" description="Helical" evidence="6">
    <location>
        <begin position="88"/>
        <end position="109"/>
    </location>
</feature>
<keyword evidence="3 6" id="KW-0812">Transmembrane</keyword>
<proteinExistence type="predicted"/>
<keyword evidence="4 6" id="KW-1133">Transmembrane helix</keyword>
<dbReference type="PANTHER" id="PTHR30250:SF26">
    <property type="entry name" value="PSMA PROTEIN"/>
    <property type="match status" value="1"/>
</dbReference>
<dbReference type="InterPro" id="IPR050833">
    <property type="entry name" value="Poly_Biosynth_Transport"/>
</dbReference>
<gene>
    <name evidence="7" type="ORF">ACFQS8_15100</name>
</gene>
<evidence type="ECO:0000256" key="4">
    <source>
        <dbReference type="ARBA" id="ARBA00022989"/>
    </source>
</evidence>
<keyword evidence="2" id="KW-1003">Cell membrane</keyword>
<dbReference type="EMBL" id="JBHTBR010000009">
    <property type="protein sequence ID" value="MFC7292948.1"/>
    <property type="molecule type" value="Genomic_DNA"/>
</dbReference>
<feature type="transmembrane region" description="Helical" evidence="6">
    <location>
        <begin position="402"/>
        <end position="422"/>
    </location>
</feature>
<evidence type="ECO:0000256" key="1">
    <source>
        <dbReference type="ARBA" id="ARBA00004651"/>
    </source>
</evidence>
<dbReference type="Pfam" id="PF13440">
    <property type="entry name" value="Polysacc_synt_3"/>
    <property type="match status" value="1"/>
</dbReference>
<keyword evidence="5 6" id="KW-0472">Membrane</keyword>
<reference evidence="8" key="1">
    <citation type="journal article" date="2019" name="Int. J. Syst. Evol. Microbiol.">
        <title>The Global Catalogue of Microorganisms (GCM) 10K type strain sequencing project: providing services to taxonomists for standard genome sequencing and annotation.</title>
        <authorList>
            <consortium name="The Broad Institute Genomics Platform"/>
            <consortium name="The Broad Institute Genome Sequencing Center for Infectious Disease"/>
            <person name="Wu L."/>
            <person name="Ma J."/>
        </authorList>
    </citation>
    <scope>NUCLEOTIDE SEQUENCE [LARGE SCALE GENOMIC DNA]</scope>
    <source>
        <strain evidence="8">CCUG 51308</strain>
    </source>
</reference>